<evidence type="ECO:0000256" key="4">
    <source>
        <dbReference type="ARBA" id="ARBA00022475"/>
    </source>
</evidence>
<protein>
    <submittedName>
        <fullName evidence="9">Iron ABC transporter permease</fullName>
    </submittedName>
</protein>
<dbReference type="PANTHER" id="PTHR30472:SF70">
    <property type="entry name" value="MOLYBDATE IMPORT SYSTEM PERMEASE PROTEIN MOLB"/>
    <property type="match status" value="1"/>
</dbReference>
<evidence type="ECO:0000256" key="8">
    <source>
        <dbReference type="SAM" id="Phobius"/>
    </source>
</evidence>
<reference evidence="10" key="1">
    <citation type="submission" date="2017-04" db="EMBL/GenBank/DDBJ databases">
        <title>Function of individual gut microbiota members based on whole genome sequencing of pure cultures obtained from chicken caecum.</title>
        <authorList>
            <person name="Medvecky M."/>
            <person name="Cejkova D."/>
            <person name="Polansky O."/>
            <person name="Karasova D."/>
            <person name="Kubasova T."/>
            <person name="Cizek A."/>
            <person name="Rychlik I."/>
        </authorList>
    </citation>
    <scope>NUCLEOTIDE SEQUENCE [LARGE SCALE GENOMIC DNA]</scope>
    <source>
        <strain evidence="10">An149</strain>
    </source>
</reference>
<feature type="transmembrane region" description="Helical" evidence="8">
    <location>
        <begin position="275"/>
        <end position="299"/>
    </location>
</feature>
<dbReference type="GO" id="GO:0033214">
    <property type="term" value="P:siderophore-iron import into cell"/>
    <property type="evidence" value="ECO:0007669"/>
    <property type="project" value="TreeGrafter"/>
</dbReference>
<keyword evidence="3" id="KW-0813">Transport</keyword>
<comment type="subcellular location">
    <subcellularLocation>
        <location evidence="1">Cell membrane</location>
        <topology evidence="1">Multi-pass membrane protein</topology>
    </subcellularLocation>
</comment>
<evidence type="ECO:0000313" key="9">
    <source>
        <dbReference type="EMBL" id="OUQ05631.1"/>
    </source>
</evidence>
<keyword evidence="5 8" id="KW-0812">Transmembrane</keyword>
<dbReference type="AlphaFoldDB" id="A0A1Y4QKU7"/>
<dbReference type="GO" id="GO:0022857">
    <property type="term" value="F:transmembrane transporter activity"/>
    <property type="evidence" value="ECO:0007669"/>
    <property type="project" value="InterPro"/>
</dbReference>
<feature type="transmembrane region" description="Helical" evidence="8">
    <location>
        <begin position="60"/>
        <end position="80"/>
    </location>
</feature>
<evidence type="ECO:0000256" key="2">
    <source>
        <dbReference type="ARBA" id="ARBA00007935"/>
    </source>
</evidence>
<evidence type="ECO:0000256" key="1">
    <source>
        <dbReference type="ARBA" id="ARBA00004651"/>
    </source>
</evidence>
<dbReference type="InterPro" id="IPR037294">
    <property type="entry name" value="ABC_BtuC-like"/>
</dbReference>
<dbReference type="EMBL" id="NFLB01000004">
    <property type="protein sequence ID" value="OUQ05631.1"/>
    <property type="molecule type" value="Genomic_DNA"/>
</dbReference>
<keyword evidence="7 8" id="KW-0472">Membrane</keyword>
<feature type="transmembrane region" description="Helical" evidence="8">
    <location>
        <begin position="117"/>
        <end position="134"/>
    </location>
</feature>
<dbReference type="RefSeq" id="WP_087255390.1">
    <property type="nucleotide sequence ID" value="NZ_CAJFOD010000057.1"/>
</dbReference>
<evidence type="ECO:0000256" key="3">
    <source>
        <dbReference type="ARBA" id="ARBA00022448"/>
    </source>
</evidence>
<feature type="transmembrane region" description="Helical" evidence="8">
    <location>
        <begin position="92"/>
        <end position="111"/>
    </location>
</feature>
<organism evidence="9 10">
    <name type="scientific">Thomasclavelia spiroformis</name>
    <dbReference type="NCBI Taxonomy" id="29348"/>
    <lineage>
        <taxon>Bacteria</taxon>
        <taxon>Bacillati</taxon>
        <taxon>Bacillota</taxon>
        <taxon>Erysipelotrichia</taxon>
        <taxon>Erysipelotrichales</taxon>
        <taxon>Coprobacillaceae</taxon>
        <taxon>Thomasclavelia</taxon>
    </lineage>
</organism>
<accession>A0A1Y4QKU7</accession>
<proteinExistence type="inferred from homology"/>
<dbReference type="Proteomes" id="UP000196258">
    <property type="component" value="Unassembled WGS sequence"/>
</dbReference>
<comment type="caution">
    <text evidence="9">The sequence shown here is derived from an EMBL/GenBank/DDBJ whole genome shotgun (WGS) entry which is preliminary data.</text>
</comment>
<keyword evidence="4" id="KW-1003">Cell membrane</keyword>
<dbReference type="Gene3D" id="1.10.3470.10">
    <property type="entry name" value="ABC transporter involved in vitamin B12 uptake, BtuC"/>
    <property type="match status" value="1"/>
</dbReference>
<feature type="transmembrane region" description="Helical" evidence="8">
    <location>
        <begin position="305"/>
        <end position="324"/>
    </location>
</feature>
<evidence type="ECO:0000256" key="7">
    <source>
        <dbReference type="ARBA" id="ARBA00023136"/>
    </source>
</evidence>
<sequence>MKNKNISLVLIIIVCIFLFIVSLLIGSFDLSIEDIINILLGKNDSSIQRNVFYNLRIPRAVMGIYAGVALGLAGSIYQVLFCNPLASPDLTGVASGASLGAALAIVIGTGSLLEKTVGAFIFGLLSLFLVIFLVKTTRGKQLSTYILAGIIISSLADAGIMMLKYMADPLGELASIEFWTMGSLASITLDKTLLSLLLGIIPFILLCLAHRRIVILSLGDENARYLGLNARGQRFIVLLLTTWLIASVIAITGVISFVGLIAPHITYLFLKKRTGCFYIVSGLVGAIIILVADMLARSLVFGAELPLSVLTILFSSPMLLFWMYRQRGSIK</sequence>
<evidence type="ECO:0000256" key="6">
    <source>
        <dbReference type="ARBA" id="ARBA00022989"/>
    </source>
</evidence>
<name>A0A1Y4QKU7_9FIRM</name>
<dbReference type="SUPFAM" id="SSF81345">
    <property type="entry name" value="ABC transporter involved in vitamin B12 uptake, BtuC"/>
    <property type="match status" value="1"/>
</dbReference>
<feature type="transmembrane region" description="Helical" evidence="8">
    <location>
        <begin position="146"/>
        <end position="167"/>
    </location>
</feature>
<dbReference type="InterPro" id="IPR000522">
    <property type="entry name" value="ABC_transptr_permease_BtuC"/>
</dbReference>
<evidence type="ECO:0000256" key="5">
    <source>
        <dbReference type="ARBA" id="ARBA00022692"/>
    </source>
</evidence>
<dbReference type="CDD" id="cd06550">
    <property type="entry name" value="TM_ABC_iron-siderophores_like"/>
    <property type="match status" value="1"/>
</dbReference>
<dbReference type="GO" id="GO:0005886">
    <property type="term" value="C:plasma membrane"/>
    <property type="evidence" value="ECO:0007669"/>
    <property type="project" value="UniProtKB-SubCell"/>
</dbReference>
<comment type="similarity">
    <text evidence="2">Belongs to the binding-protein-dependent transport system permease family. FecCD subfamily.</text>
</comment>
<feature type="transmembrane region" description="Helical" evidence="8">
    <location>
        <begin position="7"/>
        <end position="28"/>
    </location>
</feature>
<keyword evidence="6 8" id="KW-1133">Transmembrane helix</keyword>
<dbReference type="Pfam" id="PF01032">
    <property type="entry name" value="FecCD"/>
    <property type="match status" value="1"/>
</dbReference>
<feature type="transmembrane region" description="Helical" evidence="8">
    <location>
        <begin position="235"/>
        <end position="263"/>
    </location>
</feature>
<feature type="transmembrane region" description="Helical" evidence="8">
    <location>
        <begin position="196"/>
        <end position="215"/>
    </location>
</feature>
<gene>
    <name evidence="9" type="ORF">B5E91_04250</name>
</gene>
<dbReference type="PANTHER" id="PTHR30472">
    <property type="entry name" value="FERRIC ENTEROBACTIN TRANSPORT SYSTEM PERMEASE PROTEIN"/>
    <property type="match status" value="1"/>
</dbReference>
<evidence type="ECO:0000313" key="10">
    <source>
        <dbReference type="Proteomes" id="UP000196258"/>
    </source>
</evidence>